<reference evidence="2 3" key="1">
    <citation type="journal article" date="2019" name="Sci. Rep.">
        <title>Orb-weaving spider Araneus ventricosus genome elucidates the spidroin gene catalogue.</title>
        <authorList>
            <person name="Kono N."/>
            <person name="Nakamura H."/>
            <person name="Ohtoshi R."/>
            <person name="Moran D.A.P."/>
            <person name="Shinohara A."/>
            <person name="Yoshida Y."/>
            <person name="Fujiwara M."/>
            <person name="Mori M."/>
            <person name="Tomita M."/>
            <person name="Arakawa K."/>
        </authorList>
    </citation>
    <scope>NUCLEOTIDE SEQUENCE [LARGE SCALE GENOMIC DNA]</scope>
</reference>
<organism evidence="2 3">
    <name type="scientific">Araneus ventricosus</name>
    <name type="common">Orbweaver spider</name>
    <name type="synonym">Epeira ventricosa</name>
    <dbReference type="NCBI Taxonomy" id="182803"/>
    <lineage>
        <taxon>Eukaryota</taxon>
        <taxon>Metazoa</taxon>
        <taxon>Ecdysozoa</taxon>
        <taxon>Arthropoda</taxon>
        <taxon>Chelicerata</taxon>
        <taxon>Arachnida</taxon>
        <taxon>Araneae</taxon>
        <taxon>Araneomorphae</taxon>
        <taxon>Entelegynae</taxon>
        <taxon>Araneoidea</taxon>
        <taxon>Araneidae</taxon>
        <taxon>Araneus</taxon>
    </lineage>
</organism>
<sequence>MRSKDHLCRILVQAHLTTSDGKHGVATSLLSTSIRLDIWIKVPISISHSHESSSMEHMEVSMSTQRDSNPNHDSASSTTVFFSYVILVPSGVLLSPYQHPT</sequence>
<accession>A0A4Y2F5P9</accession>
<dbReference type="Proteomes" id="UP000499080">
    <property type="component" value="Unassembled WGS sequence"/>
</dbReference>
<evidence type="ECO:0000256" key="1">
    <source>
        <dbReference type="SAM" id="MobiDB-lite"/>
    </source>
</evidence>
<keyword evidence="3" id="KW-1185">Reference proteome</keyword>
<proteinExistence type="predicted"/>
<protein>
    <submittedName>
        <fullName evidence="2">Uncharacterized protein</fullName>
    </submittedName>
</protein>
<gene>
    <name evidence="2" type="ORF">AVEN_97870_1</name>
</gene>
<comment type="caution">
    <text evidence="2">The sequence shown here is derived from an EMBL/GenBank/DDBJ whole genome shotgun (WGS) entry which is preliminary data.</text>
</comment>
<name>A0A4Y2F5P9_ARAVE</name>
<feature type="compositionally biased region" description="Polar residues" evidence="1">
    <location>
        <begin position="64"/>
        <end position="75"/>
    </location>
</feature>
<evidence type="ECO:0000313" key="3">
    <source>
        <dbReference type="Proteomes" id="UP000499080"/>
    </source>
</evidence>
<feature type="region of interest" description="Disordered" evidence="1">
    <location>
        <begin position="51"/>
        <end position="75"/>
    </location>
</feature>
<dbReference type="AlphaFoldDB" id="A0A4Y2F5P9"/>
<evidence type="ECO:0000313" key="2">
    <source>
        <dbReference type="EMBL" id="GBM35666.1"/>
    </source>
</evidence>
<dbReference type="EMBL" id="BGPR01000790">
    <property type="protein sequence ID" value="GBM35666.1"/>
    <property type="molecule type" value="Genomic_DNA"/>
</dbReference>